<keyword evidence="4" id="KW-1185">Reference proteome</keyword>
<feature type="compositionally biased region" description="Polar residues" evidence="1">
    <location>
        <begin position="28"/>
        <end position="41"/>
    </location>
</feature>
<feature type="region of interest" description="Disordered" evidence="1">
    <location>
        <begin position="28"/>
        <end position="64"/>
    </location>
</feature>
<reference evidence="3 4" key="1">
    <citation type="submission" date="2021-10" db="EMBL/GenBank/DDBJ databases">
        <authorList>
            <person name="Criscuolo A."/>
        </authorList>
    </citation>
    <scope>NUCLEOTIDE SEQUENCE [LARGE SCALE GENOMIC DNA]</scope>
    <source>
        <strain evidence="4">CIP 111883</strain>
    </source>
</reference>
<organism evidence="3 4">
    <name type="scientific">Sutcliffiella rhizosphaerae</name>
    <dbReference type="NCBI Taxonomy" id="2880967"/>
    <lineage>
        <taxon>Bacteria</taxon>
        <taxon>Bacillati</taxon>
        <taxon>Bacillota</taxon>
        <taxon>Bacilli</taxon>
        <taxon>Bacillales</taxon>
        <taxon>Bacillaceae</taxon>
        <taxon>Sutcliffiella</taxon>
    </lineage>
</organism>
<protein>
    <recommendedName>
        <fullName evidence="2">VWFA domain-containing protein</fullName>
    </recommendedName>
</protein>
<gene>
    <name evidence="3" type="ORF">BACCIP111883_01040</name>
</gene>
<dbReference type="Pfam" id="PF00092">
    <property type="entry name" value="VWA"/>
    <property type="match status" value="1"/>
</dbReference>
<proteinExistence type="predicted"/>
<dbReference type="Proteomes" id="UP000789833">
    <property type="component" value="Unassembled WGS sequence"/>
</dbReference>
<dbReference type="SMART" id="SM00327">
    <property type="entry name" value="VWA"/>
    <property type="match status" value="1"/>
</dbReference>
<dbReference type="Gene3D" id="3.40.50.410">
    <property type="entry name" value="von Willebrand factor, type A domain"/>
    <property type="match status" value="1"/>
</dbReference>
<comment type="caution">
    <text evidence="3">The sequence shown here is derived from an EMBL/GenBank/DDBJ whole genome shotgun (WGS) entry which is preliminary data.</text>
</comment>
<feature type="domain" description="VWFA" evidence="2">
    <location>
        <begin position="171"/>
        <end position="360"/>
    </location>
</feature>
<dbReference type="SUPFAM" id="SSF53300">
    <property type="entry name" value="vWA-like"/>
    <property type="match status" value="1"/>
</dbReference>
<accession>A0ABM8YK32</accession>
<dbReference type="PROSITE" id="PS51257">
    <property type="entry name" value="PROKAR_LIPOPROTEIN"/>
    <property type="match status" value="1"/>
</dbReference>
<evidence type="ECO:0000313" key="4">
    <source>
        <dbReference type="Proteomes" id="UP000789833"/>
    </source>
</evidence>
<dbReference type="InterPro" id="IPR036465">
    <property type="entry name" value="vWFA_dom_sf"/>
</dbReference>
<sequence length="473" mass="53223">MRGTLAKNIFLLVLLSILLILGGCQNNSTGNTDAETNNPEDTASEEPKDNEVEEDTTQEVADNNVENEELLETIRNADTIPETIEGVVNYPVGEFAHIKSTTDEVKDYLKTLPALAEDASEEEVAQYLNYIYSLFKVDYESPDSLIESMEILNSDNPDEVIDQNLQKEQYNVVIALDASGSMGNYIGDKTMMEIAKEAISKYVASLPEDANVGLRVYGHEGSGSDTDKQLSCKANDLIYEIGQYNESNFNNALNPIQPAGWTPLADALLQSAEDLKKFSAENSRNIIYFVSDGIETCDGNPVEAAKTIKASGIDPVVNIIGFGVSSEEGEQLKKIAEAADGNYADAQNQSQLNEQFTKSIEEVRKWQAWHLKSRDEIMGNYSDNFWSVAHWQQNWMSNNIEFFLSASTAITNLSIENKISYEQRDWMQEELREKRKIQENEVGDLYSKLFELNKDNYNSMMKEVNEIYKQNRQ</sequence>
<dbReference type="RefSeq" id="WP_230500207.1">
    <property type="nucleotide sequence ID" value="NZ_CAKJTJ010000004.1"/>
</dbReference>
<dbReference type="InterPro" id="IPR002035">
    <property type="entry name" value="VWF_A"/>
</dbReference>
<evidence type="ECO:0000313" key="3">
    <source>
        <dbReference type="EMBL" id="CAG9620272.1"/>
    </source>
</evidence>
<dbReference type="PROSITE" id="PS50234">
    <property type="entry name" value="VWFA"/>
    <property type="match status" value="1"/>
</dbReference>
<evidence type="ECO:0000256" key="1">
    <source>
        <dbReference type="SAM" id="MobiDB-lite"/>
    </source>
</evidence>
<evidence type="ECO:0000259" key="2">
    <source>
        <dbReference type="PROSITE" id="PS50234"/>
    </source>
</evidence>
<name>A0ABM8YK32_9BACI</name>
<dbReference type="EMBL" id="CAKJTJ010000004">
    <property type="protein sequence ID" value="CAG9620272.1"/>
    <property type="molecule type" value="Genomic_DNA"/>
</dbReference>